<reference evidence="15 16" key="1">
    <citation type="submission" date="2018-08" db="EMBL/GenBank/DDBJ databases">
        <title>Aphanomyces genome sequencing and annotation.</title>
        <authorList>
            <person name="Minardi D."/>
            <person name="Oidtmann B."/>
            <person name="Van Der Giezen M."/>
            <person name="Studholme D.J."/>
        </authorList>
    </citation>
    <scope>NUCLEOTIDE SEQUENCE [LARGE SCALE GENOMIC DNA]</scope>
    <source>
        <strain evidence="15 16">Yx</strain>
    </source>
</reference>
<comment type="cofactor">
    <cofactor evidence="11">
        <name>Zn(2+)</name>
        <dbReference type="ChEBI" id="CHEBI:29105"/>
    </cofactor>
    <text evidence="11">Binds 1 zinc ion per subunit.</text>
</comment>
<feature type="region of interest" description="Disordered" evidence="13">
    <location>
        <begin position="382"/>
        <end position="401"/>
    </location>
</feature>
<dbReference type="EC" id="5.3.1.8" evidence="4 11"/>
<dbReference type="VEuPathDB" id="FungiDB:H257_06322"/>
<evidence type="ECO:0000313" key="16">
    <source>
        <dbReference type="Proteomes" id="UP000266239"/>
    </source>
</evidence>
<dbReference type="Gene3D" id="2.60.120.10">
    <property type="entry name" value="Jelly Rolls"/>
    <property type="match status" value="2"/>
</dbReference>
<accession>A0A397AQW6</accession>
<evidence type="ECO:0000256" key="10">
    <source>
        <dbReference type="ARBA" id="ARBA00023235"/>
    </source>
</evidence>
<keyword evidence="10 11" id="KW-0413">Isomerase</keyword>
<dbReference type="CDD" id="cd19503">
    <property type="entry name" value="RecA-like_CDC48_NLV2_r1-like"/>
    <property type="match status" value="1"/>
</dbReference>
<dbReference type="FunFam" id="1.10.8.60:FF:000069">
    <property type="entry name" value="spermatogenesis-associated protein 5 isoform X1"/>
    <property type="match status" value="1"/>
</dbReference>
<keyword evidence="9" id="KW-0067">ATP-binding</keyword>
<proteinExistence type="inferred from homology"/>
<organism evidence="15 16">
    <name type="scientific">Aphanomyces astaci</name>
    <name type="common">Crayfish plague agent</name>
    <dbReference type="NCBI Taxonomy" id="112090"/>
    <lineage>
        <taxon>Eukaryota</taxon>
        <taxon>Sar</taxon>
        <taxon>Stramenopiles</taxon>
        <taxon>Oomycota</taxon>
        <taxon>Saprolegniomycetes</taxon>
        <taxon>Saprolegniales</taxon>
        <taxon>Verrucalvaceae</taxon>
        <taxon>Aphanomyces</taxon>
    </lineage>
</organism>
<dbReference type="InterPro" id="IPR041569">
    <property type="entry name" value="AAA_lid_3"/>
</dbReference>
<evidence type="ECO:0000256" key="9">
    <source>
        <dbReference type="ARBA" id="ARBA00022840"/>
    </source>
</evidence>
<evidence type="ECO:0000256" key="13">
    <source>
        <dbReference type="SAM" id="MobiDB-lite"/>
    </source>
</evidence>
<dbReference type="InterPro" id="IPR003960">
    <property type="entry name" value="ATPase_AAA_CS"/>
</dbReference>
<dbReference type="GO" id="GO:0005524">
    <property type="term" value="F:ATP binding"/>
    <property type="evidence" value="ECO:0007669"/>
    <property type="project" value="UniProtKB-KW"/>
</dbReference>
<dbReference type="CDD" id="cd07011">
    <property type="entry name" value="cupin_PMI_type_I_N"/>
    <property type="match status" value="1"/>
</dbReference>
<dbReference type="InterPro" id="IPR046456">
    <property type="entry name" value="PMI_typeI_C"/>
</dbReference>
<evidence type="ECO:0000313" key="15">
    <source>
        <dbReference type="EMBL" id="RHY08645.1"/>
    </source>
</evidence>
<keyword evidence="7" id="KW-0547">Nucleotide-binding</keyword>
<dbReference type="InterPro" id="IPR046458">
    <property type="entry name" value="PMI_typeI_hel"/>
</dbReference>
<dbReference type="GO" id="GO:0005975">
    <property type="term" value="P:carbohydrate metabolic process"/>
    <property type="evidence" value="ECO:0007669"/>
    <property type="project" value="InterPro"/>
</dbReference>
<evidence type="ECO:0000256" key="8">
    <source>
        <dbReference type="ARBA" id="ARBA00022833"/>
    </source>
</evidence>
<dbReference type="InterPro" id="IPR027417">
    <property type="entry name" value="P-loop_NTPase"/>
</dbReference>
<evidence type="ECO:0000256" key="6">
    <source>
        <dbReference type="ARBA" id="ARBA00022737"/>
    </source>
</evidence>
<feature type="domain" description="AAA+ ATPase" evidence="14">
    <location>
        <begin position="643"/>
        <end position="779"/>
    </location>
</feature>
<keyword evidence="8 11" id="KW-0862">Zinc</keyword>
<evidence type="ECO:0000256" key="4">
    <source>
        <dbReference type="ARBA" id="ARBA00011956"/>
    </source>
</evidence>
<dbReference type="InterPro" id="IPR003593">
    <property type="entry name" value="AAA+_ATPase"/>
</dbReference>
<dbReference type="Pfam" id="PF20512">
    <property type="entry name" value="PMI_typeI_hel"/>
    <property type="match status" value="1"/>
</dbReference>
<dbReference type="EMBL" id="QUTA01007029">
    <property type="protein sequence ID" value="RHY08645.1"/>
    <property type="molecule type" value="Genomic_DNA"/>
</dbReference>
<keyword evidence="5" id="KW-0479">Metal-binding</keyword>
<dbReference type="InterPro" id="IPR011051">
    <property type="entry name" value="RmlC_Cupin_sf"/>
</dbReference>
<dbReference type="InterPro" id="IPR016305">
    <property type="entry name" value="Mannose-6-P_Isomerase"/>
</dbReference>
<dbReference type="Pfam" id="PF17862">
    <property type="entry name" value="AAA_lid_3"/>
    <property type="match status" value="2"/>
</dbReference>
<dbReference type="InterPro" id="IPR014710">
    <property type="entry name" value="RmlC-like_jellyroll"/>
</dbReference>
<dbReference type="UniPathway" id="UPA00126">
    <property type="reaction ID" value="UER00423"/>
</dbReference>
<gene>
    <name evidence="15" type="ORF">DYB25_002894</name>
</gene>
<evidence type="ECO:0000256" key="7">
    <source>
        <dbReference type="ARBA" id="ARBA00022741"/>
    </source>
</evidence>
<dbReference type="SUPFAM" id="SSF51182">
    <property type="entry name" value="RmlC-like cupins"/>
    <property type="match status" value="1"/>
</dbReference>
<dbReference type="GO" id="GO:0008270">
    <property type="term" value="F:zinc ion binding"/>
    <property type="evidence" value="ECO:0007669"/>
    <property type="project" value="InterPro"/>
</dbReference>
<dbReference type="InterPro" id="IPR018050">
    <property type="entry name" value="Pmannose_isomerase-type1_CS"/>
</dbReference>
<evidence type="ECO:0000256" key="11">
    <source>
        <dbReference type="RuleBase" id="RU000611"/>
    </source>
</evidence>
<evidence type="ECO:0000256" key="12">
    <source>
        <dbReference type="RuleBase" id="RU004189"/>
    </source>
</evidence>
<comment type="pathway">
    <text evidence="2">Nucleotide-sugar biosynthesis; GDP-alpha-D-mannose biosynthesis; alpha-D-mannose 1-phosphate from D-fructose 6-phosphate: step 1/2.</text>
</comment>
<dbReference type="Proteomes" id="UP000266239">
    <property type="component" value="Unassembled WGS sequence"/>
</dbReference>
<dbReference type="Pfam" id="PF00004">
    <property type="entry name" value="AAA"/>
    <property type="match status" value="2"/>
</dbReference>
<dbReference type="Gene3D" id="1.10.8.60">
    <property type="match status" value="2"/>
</dbReference>
<dbReference type="FunFam" id="3.40.50.300:FF:000661">
    <property type="entry name" value="calmodulin-interacting protein 111 isoform X1"/>
    <property type="match status" value="1"/>
</dbReference>
<dbReference type="InterPro" id="IPR001250">
    <property type="entry name" value="Man6P_Isoase-1"/>
</dbReference>
<dbReference type="PROSITE" id="PS00965">
    <property type="entry name" value="PMI_I_1"/>
    <property type="match status" value="1"/>
</dbReference>
<sequence>MQRLECVVQQYAWGKKGTSSIVANLKVQYGSFPCAIYCRHFPVLSPPSYMIQLQENPWALGNTAKDIPYLFKVLSVNQALSIQAHPDKSAAKRLHKDFPHIYKDDNHKPEMAIALTHFEALCQFRPMDQIIDHITHVEEFRLLVDSSVAMALVDFKDLPSLRAFFRAMIYCDPDKATSALESLRSRLGAQRESLSALDALVLRLNEQYPNDIGAFSPYLLNYVVLEPGDAVFLGANEPHAYLSGECVECMAGSDNVVRAGLTPKFIDKATLVDMLTYTVGSPPVQRGKQVDAHLTQYSSPVPEFQVQRMNLPPSTTYDLAAATGPSILLVLEGQGTANVHGATTHDVGTGQVFFVPAGHAITFKSRQDERLVVYRSSPNENVQEYKKGKKGGAKQQSDEPLPLHPLRLEVGRLHHGTADPRAAQVISRINMRVQDMKPRGLSSGDLVVVSAETVPPTPVMCGTVWPSDKTKPGMVVLGSVWKEVAERAQSQSVTVSTLSSAALTRAVASNVTLQSLATVPISEKEQSLLGQYVACMMIGMYVLDQAILVLPVHGVSRRFQVTQCSTKSNATASSSIAIYSVESFTSIQVQWTPSSPTVATTARQSTPAFHAIGGLQTQIEAVRQLIEQPLINPSLFASFGLPPPKGVLLYGPPGTGKTLIARAVAAAARAAVFTINGPELLSKFVGESEANIRAVFAAAAAQSPALVFIDEIDSLCPKRDSHVGDMEKRVVATLLTCMDGLNASAGVVVLAATNRPNALDPALRRPGRLDREIEIPIPSAQDRLAILKVTLAKIPHALSPSLMDAIASQLHGYVGADISALCKEAALLALQRNRHEMQVTEADVKAATKLVSPSALREISLDIPRVLWSEIGGQGLIKQQLKEAVEWPLKHPDAFVRMGIRPPKGILLYGPPGCSKTLTAKALATEGGMNFIAIKGPELYSKWVGESEKAIQSIFRKAKAAAPSVVFFDEIDAVASSRGSGSSGVRVADRVLSQLLNELDGIEPLKQVILVAATNRPDLIDSALMRPGRIDRVLYVGPPDQVARAEILRIHTRKMPLASDVSMEELAQKTPRYSGAELASLCREAALCAMQEDVQALNIAKRHFDLALAQIVPQINDAMLGFFDAYRESHAGA</sequence>
<evidence type="ECO:0000259" key="14">
    <source>
        <dbReference type="SMART" id="SM00382"/>
    </source>
</evidence>
<dbReference type="PANTHER" id="PTHR23077:SF27">
    <property type="entry name" value="ATPASE FAMILY GENE 2 PROTEIN HOMOLOG A"/>
    <property type="match status" value="1"/>
</dbReference>
<dbReference type="GO" id="GO:0004476">
    <property type="term" value="F:mannose-6-phosphate isomerase activity"/>
    <property type="evidence" value="ECO:0007669"/>
    <property type="project" value="UniProtKB-EC"/>
</dbReference>
<comment type="similarity">
    <text evidence="3 12">Belongs to the mannose-6-phosphate isomerase type 1 family.</text>
</comment>
<evidence type="ECO:0000256" key="5">
    <source>
        <dbReference type="ARBA" id="ARBA00022723"/>
    </source>
</evidence>
<dbReference type="FunFam" id="2.60.120.10:FF:000044">
    <property type="entry name" value="Mannose-6-phosphate isomerase"/>
    <property type="match status" value="1"/>
</dbReference>
<protein>
    <recommendedName>
        <fullName evidence="4 11">Mannose-6-phosphate isomerase</fullName>
        <ecNumber evidence="4 11">5.3.1.8</ecNumber>
    </recommendedName>
</protein>
<dbReference type="PROSITE" id="PS00966">
    <property type="entry name" value="PMI_I_2"/>
    <property type="match status" value="1"/>
</dbReference>
<dbReference type="InterPro" id="IPR046457">
    <property type="entry name" value="PMI_typeI_cat"/>
</dbReference>
<comment type="caution">
    <text evidence="15">The sequence shown here is derived from an EMBL/GenBank/DDBJ whole genome shotgun (WGS) entry which is preliminary data.</text>
</comment>
<dbReference type="Pfam" id="PF01238">
    <property type="entry name" value="PMI_typeI_C"/>
    <property type="match status" value="1"/>
</dbReference>
<comment type="catalytic activity">
    <reaction evidence="1 11">
        <text>D-mannose 6-phosphate = D-fructose 6-phosphate</text>
        <dbReference type="Rhea" id="RHEA:12356"/>
        <dbReference type="ChEBI" id="CHEBI:58735"/>
        <dbReference type="ChEBI" id="CHEBI:61527"/>
        <dbReference type="EC" id="5.3.1.8"/>
    </reaction>
</comment>
<dbReference type="SUPFAM" id="SSF52540">
    <property type="entry name" value="P-loop containing nucleoside triphosphate hydrolases"/>
    <property type="match status" value="2"/>
</dbReference>
<dbReference type="GO" id="GO:0005737">
    <property type="term" value="C:cytoplasm"/>
    <property type="evidence" value="ECO:0007669"/>
    <property type="project" value="TreeGrafter"/>
</dbReference>
<dbReference type="Gene3D" id="3.40.50.300">
    <property type="entry name" value="P-loop containing nucleotide triphosphate hydrolases"/>
    <property type="match status" value="2"/>
</dbReference>
<dbReference type="Pfam" id="PF20511">
    <property type="entry name" value="PMI_typeI_cat"/>
    <property type="match status" value="1"/>
</dbReference>
<dbReference type="FunFam" id="3.40.50.300:FF:001985">
    <property type="entry name" value="Chromosome 9, whole genome shotgun sequence"/>
    <property type="match status" value="1"/>
</dbReference>
<dbReference type="GO" id="GO:0016887">
    <property type="term" value="F:ATP hydrolysis activity"/>
    <property type="evidence" value="ECO:0007669"/>
    <property type="project" value="InterPro"/>
</dbReference>
<dbReference type="GO" id="GO:0009298">
    <property type="term" value="P:GDP-mannose biosynthetic process"/>
    <property type="evidence" value="ECO:0007669"/>
    <property type="project" value="UniProtKB-UniPathway"/>
</dbReference>
<evidence type="ECO:0000256" key="1">
    <source>
        <dbReference type="ARBA" id="ARBA00000757"/>
    </source>
</evidence>
<dbReference type="PANTHER" id="PTHR23077">
    <property type="entry name" value="AAA-FAMILY ATPASE"/>
    <property type="match status" value="1"/>
</dbReference>
<dbReference type="InterPro" id="IPR050168">
    <property type="entry name" value="AAA_ATPase_domain"/>
</dbReference>
<dbReference type="PROSITE" id="PS00674">
    <property type="entry name" value="AAA"/>
    <property type="match status" value="2"/>
</dbReference>
<dbReference type="InterPro" id="IPR003959">
    <property type="entry name" value="ATPase_AAA_core"/>
</dbReference>
<dbReference type="AlphaFoldDB" id="A0A397AQW6"/>
<name>A0A397AQW6_APHAT</name>
<keyword evidence="6" id="KW-0677">Repeat</keyword>
<evidence type="ECO:0000256" key="3">
    <source>
        <dbReference type="ARBA" id="ARBA00010772"/>
    </source>
</evidence>
<dbReference type="PRINTS" id="PR00714">
    <property type="entry name" value="MAN6PISMRASE"/>
</dbReference>
<dbReference type="NCBIfam" id="TIGR00218">
    <property type="entry name" value="manA"/>
    <property type="match status" value="1"/>
</dbReference>
<dbReference type="VEuPathDB" id="FungiDB:H257_06321"/>
<dbReference type="Gene3D" id="1.10.441.10">
    <property type="entry name" value="Phosphomannose Isomerase, domain 2"/>
    <property type="match status" value="1"/>
</dbReference>
<dbReference type="SMART" id="SM00382">
    <property type="entry name" value="AAA"/>
    <property type="match status" value="2"/>
</dbReference>
<feature type="domain" description="AAA+ ATPase" evidence="14">
    <location>
        <begin position="902"/>
        <end position="1040"/>
    </location>
</feature>
<dbReference type="CDD" id="cd19511">
    <property type="entry name" value="RecA-like_CDC48_r2-like"/>
    <property type="match status" value="1"/>
</dbReference>
<evidence type="ECO:0000256" key="2">
    <source>
        <dbReference type="ARBA" id="ARBA00004666"/>
    </source>
</evidence>